<dbReference type="EMBL" id="CP017599">
    <property type="protein sequence ID" value="AOX00975.1"/>
    <property type="molecule type" value="Genomic_DNA"/>
</dbReference>
<dbReference type="RefSeq" id="WP_070393426.1">
    <property type="nucleotide sequence ID" value="NZ_CP017599.1"/>
</dbReference>
<gene>
    <name evidence="1" type="ORF">BJP34_17355</name>
</gene>
<name>A0A1D8TTT8_9CYAN</name>
<reference evidence="2" key="1">
    <citation type="submission" date="2016-10" db="EMBL/GenBank/DDBJ databases">
        <title>Comparative genomics uncovers the prolific and rare metabolic potential of the cyanobacterial genus Moorea.</title>
        <authorList>
            <person name="Leao T."/>
            <person name="Castelao G."/>
            <person name="Korobeynikov A."/>
            <person name="Monroe E.A."/>
            <person name="Podell S."/>
            <person name="Glukhov E."/>
            <person name="Allen E."/>
            <person name="Gerwick W.H."/>
            <person name="Gerwick L."/>
        </authorList>
    </citation>
    <scope>NUCLEOTIDE SEQUENCE [LARGE SCALE GENOMIC DNA]</scope>
    <source>
        <strain evidence="2">PAL-8-15-08-1</strain>
    </source>
</reference>
<protein>
    <submittedName>
        <fullName evidence="1">Uncharacterized protein</fullName>
    </submittedName>
</protein>
<dbReference type="AlphaFoldDB" id="A0A1D8TTT8"/>
<dbReference type="STRING" id="1458985.BJP34_17355"/>
<dbReference type="Proteomes" id="UP000177870">
    <property type="component" value="Chromosome"/>
</dbReference>
<evidence type="ECO:0000313" key="1">
    <source>
        <dbReference type="EMBL" id="AOX00975.1"/>
    </source>
</evidence>
<proteinExistence type="predicted"/>
<evidence type="ECO:0000313" key="2">
    <source>
        <dbReference type="Proteomes" id="UP000177870"/>
    </source>
</evidence>
<organism evidence="1 2">
    <name type="scientific">Moorena producens PAL-8-15-08-1</name>
    <dbReference type="NCBI Taxonomy" id="1458985"/>
    <lineage>
        <taxon>Bacteria</taxon>
        <taxon>Bacillati</taxon>
        <taxon>Cyanobacteriota</taxon>
        <taxon>Cyanophyceae</taxon>
        <taxon>Coleofasciculales</taxon>
        <taxon>Coleofasciculaceae</taxon>
        <taxon>Moorena</taxon>
    </lineage>
</organism>
<accession>A0A1D8TTT8</accession>
<dbReference type="InterPro" id="IPR040871">
    <property type="entry name" value="HopA1"/>
</dbReference>
<sequence>MQLLDALRTQRLDSSIPGVLDVFSDILSNVQIQSNFYITHPEYKPLELPDEVVARFQQLPLKIQNRYLSLQLRTFLYRIYYNGSYQTTLPADHNSNGWAVDEDLENNTVRGLNLEFCQRLCESNHSQGYFDPGWLVLRQESDGSVAVEKKGLILHIRPDFHLQPIDRAATIGSLVAIRMPPNLVQNGFYVAVGNAGRVNPCHSDGEHQTVNVYFNLSPEGAVAVMKAITEGLNRVKIPFTFKVLYNPSDYGRYDSGILCFEKGNYRTVKPMLKTVYAQHKSHFMQGVPLFTKQLLPGLALSEEPDYKFTPKEDFGMNRCQIVANALLEAWLQGHDSPEGRMNFILHNFSLLGIDLKRPYLNANSKDIY</sequence>
<dbReference type="KEGG" id="mpro:BJP34_17355"/>
<dbReference type="OrthoDB" id="939976at2"/>
<dbReference type="Pfam" id="PF17914">
    <property type="entry name" value="HopA1"/>
    <property type="match status" value="1"/>
</dbReference>